<dbReference type="RefSeq" id="WP_280055360.1">
    <property type="nucleotide sequence ID" value="NZ_JAOBYN010000029.1"/>
</dbReference>
<protein>
    <submittedName>
        <fullName evidence="2">Uncharacterized protein</fullName>
    </submittedName>
</protein>
<name>A0AA42SW32_AQUAC</name>
<proteinExistence type="predicted"/>
<evidence type="ECO:0000313" key="3">
    <source>
        <dbReference type="Proteomes" id="UP001158730"/>
    </source>
</evidence>
<feature type="compositionally biased region" description="Low complexity" evidence="1">
    <location>
        <begin position="49"/>
        <end position="59"/>
    </location>
</feature>
<reference evidence="2" key="1">
    <citation type="submission" date="2022-09" db="EMBL/GenBank/DDBJ databases">
        <title>Intensive care unit water sources are persistently colonized with multi-drug resistant bacteria and are the site of extensive horizontal gene transfer of antibiotic resistance genes.</title>
        <authorList>
            <person name="Diorio-Toth L."/>
        </authorList>
    </citation>
    <scope>NUCLEOTIDE SEQUENCE</scope>
    <source>
        <strain evidence="2">GD03990</strain>
    </source>
</reference>
<dbReference type="EMBL" id="JAOBYN010000029">
    <property type="protein sequence ID" value="MDH1057166.1"/>
    <property type="molecule type" value="Genomic_DNA"/>
</dbReference>
<accession>A0AA42SW32</accession>
<sequence length="59" mass="6476">MDEGAYLATLEFTDSETAEVEREYLVSLQHQEVVLVEQGSQGPPGPPGEGAAAWQQKDW</sequence>
<evidence type="ECO:0000256" key="1">
    <source>
        <dbReference type="SAM" id="MobiDB-lite"/>
    </source>
</evidence>
<evidence type="ECO:0000313" key="2">
    <source>
        <dbReference type="EMBL" id="MDH1057166.1"/>
    </source>
</evidence>
<feature type="region of interest" description="Disordered" evidence="1">
    <location>
        <begin position="38"/>
        <end position="59"/>
    </location>
</feature>
<comment type="caution">
    <text evidence="2">The sequence shown here is derived from an EMBL/GenBank/DDBJ whole genome shotgun (WGS) entry which is preliminary data.</text>
</comment>
<dbReference type="AlphaFoldDB" id="A0AA42SW32"/>
<dbReference type="Proteomes" id="UP001158730">
    <property type="component" value="Unassembled WGS sequence"/>
</dbReference>
<organism evidence="2 3">
    <name type="scientific">Aquipseudomonas alcaligenes</name>
    <name type="common">Pseudomonas alcaligenes</name>
    <dbReference type="NCBI Taxonomy" id="43263"/>
    <lineage>
        <taxon>Bacteria</taxon>
        <taxon>Pseudomonadati</taxon>
        <taxon>Pseudomonadota</taxon>
        <taxon>Gammaproteobacteria</taxon>
        <taxon>Pseudomonadales</taxon>
        <taxon>Pseudomonadaceae</taxon>
        <taxon>Aquipseudomonas</taxon>
    </lineage>
</organism>
<gene>
    <name evidence="2" type="ORF">N5C05_20685</name>
</gene>